<dbReference type="PANTHER" id="PTHR46206">
    <property type="entry name" value="CYTOCHROME P450"/>
    <property type="match status" value="1"/>
</dbReference>
<dbReference type="GO" id="GO:0005506">
    <property type="term" value="F:iron ion binding"/>
    <property type="evidence" value="ECO:0007669"/>
    <property type="project" value="InterPro"/>
</dbReference>
<keyword evidence="7" id="KW-1185">Reference proteome</keyword>
<protein>
    <recommendedName>
        <fullName evidence="8">Cytochrome P450</fullName>
    </recommendedName>
</protein>
<evidence type="ECO:0000256" key="4">
    <source>
        <dbReference type="ARBA" id="ARBA00023002"/>
    </source>
</evidence>
<dbReference type="EMBL" id="AMGV01000002">
    <property type="protein sequence ID" value="KEF61463.1"/>
    <property type="molecule type" value="Genomic_DNA"/>
</dbReference>
<dbReference type="RefSeq" id="XP_013264053.1">
    <property type="nucleotide sequence ID" value="XM_013408599.1"/>
</dbReference>
<dbReference type="VEuPathDB" id="FungiDB:A1O9_03029"/>
<dbReference type="GeneID" id="25277969"/>
<reference evidence="6 7" key="1">
    <citation type="submission" date="2013-03" db="EMBL/GenBank/DDBJ databases">
        <title>The Genome Sequence of Exophiala aquamarina CBS 119918.</title>
        <authorList>
            <consortium name="The Broad Institute Genomics Platform"/>
            <person name="Cuomo C."/>
            <person name="de Hoog S."/>
            <person name="Gorbushina A."/>
            <person name="Walker B."/>
            <person name="Young S.K."/>
            <person name="Zeng Q."/>
            <person name="Gargeya S."/>
            <person name="Fitzgerald M."/>
            <person name="Haas B."/>
            <person name="Abouelleil A."/>
            <person name="Allen A.W."/>
            <person name="Alvarado L."/>
            <person name="Arachchi H.M."/>
            <person name="Berlin A.M."/>
            <person name="Chapman S.B."/>
            <person name="Gainer-Dewar J."/>
            <person name="Goldberg J."/>
            <person name="Griggs A."/>
            <person name="Gujja S."/>
            <person name="Hansen M."/>
            <person name="Howarth C."/>
            <person name="Imamovic A."/>
            <person name="Ireland A."/>
            <person name="Larimer J."/>
            <person name="McCowan C."/>
            <person name="Murphy C."/>
            <person name="Pearson M."/>
            <person name="Poon T.W."/>
            <person name="Priest M."/>
            <person name="Roberts A."/>
            <person name="Saif S."/>
            <person name="Shea T."/>
            <person name="Sisk P."/>
            <person name="Sykes S."/>
            <person name="Wortman J."/>
            <person name="Nusbaum C."/>
            <person name="Birren B."/>
        </authorList>
    </citation>
    <scope>NUCLEOTIDE SEQUENCE [LARGE SCALE GENOMIC DNA]</scope>
    <source>
        <strain evidence="6 7">CBS 119918</strain>
    </source>
</reference>
<evidence type="ECO:0000313" key="6">
    <source>
        <dbReference type="EMBL" id="KEF61463.1"/>
    </source>
</evidence>
<dbReference type="Proteomes" id="UP000027920">
    <property type="component" value="Unassembled WGS sequence"/>
</dbReference>
<dbReference type="InterPro" id="IPR001128">
    <property type="entry name" value="Cyt_P450"/>
</dbReference>
<dbReference type="Gene3D" id="1.10.630.10">
    <property type="entry name" value="Cytochrome P450"/>
    <property type="match status" value="1"/>
</dbReference>
<dbReference type="SUPFAM" id="SSF48264">
    <property type="entry name" value="Cytochrome P450"/>
    <property type="match status" value="1"/>
</dbReference>
<evidence type="ECO:0000256" key="5">
    <source>
        <dbReference type="ARBA" id="ARBA00023004"/>
    </source>
</evidence>
<dbReference type="HOGENOM" id="CLU_022195_1_0_1"/>
<keyword evidence="4" id="KW-0560">Oxidoreductase</keyword>
<dbReference type="GO" id="GO:0020037">
    <property type="term" value="F:heme binding"/>
    <property type="evidence" value="ECO:0007669"/>
    <property type="project" value="InterPro"/>
</dbReference>
<proteinExistence type="inferred from homology"/>
<dbReference type="AlphaFoldDB" id="A0A072PQ43"/>
<accession>A0A072PQ43</accession>
<gene>
    <name evidence="6" type="ORF">A1O9_03029</name>
</gene>
<dbReference type="STRING" id="1182545.A0A072PQ43"/>
<dbReference type="Pfam" id="PF00067">
    <property type="entry name" value="p450"/>
    <property type="match status" value="2"/>
</dbReference>
<dbReference type="CDD" id="cd11041">
    <property type="entry name" value="CYP503A1-like"/>
    <property type="match status" value="1"/>
</dbReference>
<organism evidence="6 7">
    <name type="scientific">Exophiala aquamarina CBS 119918</name>
    <dbReference type="NCBI Taxonomy" id="1182545"/>
    <lineage>
        <taxon>Eukaryota</taxon>
        <taxon>Fungi</taxon>
        <taxon>Dikarya</taxon>
        <taxon>Ascomycota</taxon>
        <taxon>Pezizomycotina</taxon>
        <taxon>Eurotiomycetes</taxon>
        <taxon>Chaetothyriomycetidae</taxon>
        <taxon>Chaetothyriales</taxon>
        <taxon>Herpotrichiellaceae</taxon>
        <taxon>Exophiala</taxon>
    </lineage>
</organism>
<comment type="cofactor">
    <cofactor evidence="1">
        <name>heme</name>
        <dbReference type="ChEBI" id="CHEBI:30413"/>
    </cofactor>
</comment>
<evidence type="ECO:0000313" key="7">
    <source>
        <dbReference type="Proteomes" id="UP000027920"/>
    </source>
</evidence>
<sequence length="403" mass="45659">MTEGYAKYAPGYFRIATVQDECVIVTDRDKVAEYLRAPDDVLSMQDAANDQQQLAFTMGYGVAHRTYHTPIVRTKLTQSIKTHLEAMQAEIQSSLDDLIGYPTEWTPFTIYRLMAMVVARTSNRVTVSDGLHKDPVFLNTAIDYAEAVVLSAELVRPFPNWMKHIVIRLTPVWSCRRRATKFLEPILTKRLKGDFDQGKKPEDLLQWLMDAAPPIERNIPHMVERIMSMNVASIHTTTMTFTGALFKLAAEPEKYTPELRQELEQVLKEGPLTKDRLTQLRKMDSFLRESARLNNSGLPRPIPITFTSFKTNIGPLILVAIQRNAKKTFTFSDGTVIPAGAKIGSPTRFAHRDPKIYKNPEEFDGFRFARIRDGTTDNTVSASYQAISTAPELHVFGHGKHAW</sequence>
<keyword evidence="3" id="KW-0479">Metal-binding</keyword>
<dbReference type="OrthoDB" id="1844152at2759"/>
<evidence type="ECO:0000256" key="1">
    <source>
        <dbReference type="ARBA" id="ARBA00001971"/>
    </source>
</evidence>
<evidence type="ECO:0000256" key="2">
    <source>
        <dbReference type="ARBA" id="ARBA00010617"/>
    </source>
</evidence>
<evidence type="ECO:0008006" key="8">
    <source>
        <dbReference type="Google" id="ProtNLM"/>
    </source>
</evidence>
<name>A0A072PQ43_9EURO</name>
<comment type="similarity">
    <text evidence="2">Belongs to the cytochrome P450 family.</text>
</comment>
<dbReference type="GO" id="GO:0016705">
    <property type="term" value="F:oxidoreductase activity, acting on paired donors, with incorporation or reduction of molecular oxygen"/>
    <property type="evidence" value="ECO:0007669"/>
    <property type="project" value="InterPro"/>
</dbReference>
<keyword evidence="5" id="KW-0408">Iron</keyword>
<evidence type="ECO:0000256" key="3">
    <source>
        <dbReference type="ARBA" id="ARBA00022723"/>
    </source>
</evidence>
<dbReference type="InterPro" id="IPR036396">
    <property type="entry name" value="Cyt_P450_sf"/>
</dbReference>
<comment type="caution">
    <text evidence="6">The sequence shown here is derived from an EMBL/GenBank/DDBJ whole genome shotgun (WGS) entry which is preliminary data.</text>
</comment>
<dbReference type="GO" id="GO:0004497">
    <property type="term" value="F:monooxygenase activity"/>
    <property type="evidence" value="ECO:0007669"/>
    <property type="project" value="InterPro"/>
</dbReference>